<organism evidence="1 2">
    <name type="scientific">Mycobacterium bourgelatii</name>
    <dbReference type="NCBI Taxonomy" id="1273442"/>
    <lineage>
        <taxon>Bacteria</taxon>
        <taxon>Bacillati</taxon>
        <taxon>Actinomycetota</taxon>
        <taxon>Actinomycetes</taxon>
        <taxon>Mycobacteriales</taxon>
        <taxon>Mycobacteriaceae</taxon>
        <taxon>Mycobacterium</taxon>
    </lineage>
</organism>
<protein>
    <submittedName>
        <fullName evidence="1">Uncharacterized protein</fullName>
    </submittedName>
</protein>
<gene>
    <name evidence="1" type="ORF">MBOU_31020</name>
</gene>
<accession>A0A7I9YQV9</accession>
<dbReference type="EMBL" id="BLKZ01000001">
    <property type="protein sequence ID" value="GFG91060.1"/>
    <property type="molecule type" value="Genomic_DNA"/>
</dbReference>
<reference evidence="1 2" key="1">
    <citation type="journal article" date="2019" name="Emerg. Microbes Infect.">
        <title>Comprehensive subspecies identification of 175 nontuberculous mycobacteria species based on 7547 genomic profiles.</title>
        <authorList>
            <person name="Matsumoto Y."/>
            <person name="Kinjo T."/>
            <person name="Motooka D."/>
            <person name="Nabeya D."/>
            <person name="Jung N."/>
            <person name="Uechi K."/>
            <person name="Horii T."/>
            <person name="Iida T."/>
            <person name="Fujita J."/>
            <person name="Nakamura S."/>
        </authorList>
    </citation>
    <scope>NUCLEOTIDE SEQUENCE [LARGE SCALE GENOMIC DNA]</scope>
    <source>
        <strain evidence="1 2">JCM 30725</strain>
    </source>
</reference>
<dbReference type="AlphaFoldDB" id="A0A7I9YQV9"/>
<comment type="caution">
    <text evidence="1">The sequence shown here is derived from an EMBL/GenBank/DDBJ whole genome shotgun (WGS) entry which is preliminary data.</text>
</comment>
<sequence length="91" mass="9743">MASVGVGIEQAGQIPASVGGKIGDDVATLGDHLPQRLRRVDPARETARHAHDGDGLAGALQQRTVGAFQAFNLDQRFSQRFGCMLELVNHH</sequence>
<evidence type="ECO:0000313" key="2">
    <source>
        <dbReference type="Proteomes" id="UP000465360"/>
    </source>
</evidence>
<proteinExistence type="predicted"/>
<name>A0A7I9YQV9_MYCBU</name>
<keyword evidence="2" id="KW-1185">Reference proteome</keyword>
<dbReference type="Proteomes" id="UP000465360">
    <property type="component" value="Unassembled WGS sequence"/>
</dbReference>
<evidence type="ECO:0000313" key="1">
    <source>
        <dbReference type="EMBL" id="GFG91060.1"/>
    </source>
</evidence>